<protein>
    <submittedName>
        <fullName evidence="1">Uncharacterized protein</fullName>
    </submittedName>
</protein>
<reference evidence="1" key="1">
    <citation type="submission" date="2018-02" db="EMBL/GenBank/DDBJ databases">
        <title>Rhizophora mucronata_Transcriptome.</title>
        <authorList>
            <person name="Meera S.P."/>
            <person name="Sreeshan A."/>
            <person name="Augustine A."/>
        </authorList>
    </citation>
    <scope>NUCLEOTIDE SEQUENCE</scope>
    <source>
        <tissue evidence="1">Leaf</tissue>
    </source>
</reference>
<name>A0A2P2J3Z6_RHIMU</name>
<dbReference type="EMBL" id="GGEC01007748">
    <property type="protein sequence ID" value="MBW88231.1"/>
    <property type="molecule type" value="Transcribed_RNA"/>
</dbReference>
<accession>A0A2P2J3Z6</accession>
<dbReference type="AlphaFoldDB" id="A0A2P2J3Z6"/>
<evidence type="ECO:0000313" key="1">
    <source>
        <dbReference type="EMBL" id="MBW88231.1"/>
    </source>
</evidence>
<sequence length="34" mass="4062">MKLMPSWLNKNLAFFQHHKSNLTEYSDCQLADHL</sequence>
<organism evidence="1">
    <name type="scientific">Rhizophora mucronata</name>
    <name type="common">Asiatic mangrove</name>
    <dbReference type="NCBI Taxonomy" id="61149"/>
    <lineage>
        <taxon>Eukaryota</taxon>
        <taxon>Viridiplantae</taxon>
        <taxon>Streptophyta</taxon>
        <taxon>Embryophyta</taxon>
        <taxon>Tracheophyta</taxon>
        <taxon>Spermatophyta</taxon>
        <taxon>Magnoliopsida</taxon>
        <taxon>eudicotyledons</taxon>
        <taxon>Gunneridae</taxon>
        <taxon>Pentapetalae</taxon>
        <taxon>rosids</taxon>
        <taxon>fabids</taxon>
        <taxon>Malpighiales</taxon>
        <taxon>Rhizophoraceae</taxon>
        <taxon>Rhizophora</taxon>
    </lineage>
</organism>
<proteinExistence type="predicted"/>